<reference evidence="7" key="1">
    <citation type="journal article" date="2014" name="Int. J. Syst. Evol. Microbiol.">
        <title>Complete genome sequence of Corynebacterium casei LMG S-19264T (=DSM 44701T), isolated from a smear-ripened cheese.</title>
        <authorList>
            <consortium name="US DOE Joint Genome Institute (JGI-PGF)"/>
            <person name="Walter F."/>
            <person name="Albersmeier A."/>
            <person name="Kalinowski J."/>
            <person name="Ruckert C."/>
        </authorList>
    </citation>
    <scope>NUCLEOTIDE SEQUENCE</scope>
    <source>
        <strain evidence="7">CGMCC 1.7086</strain>
    </source>
</reference>
<feature type="signal peptide" evidence="6">
    <location>
        <begin position="1"/>
        <end position="20"/>
    </location>
</feature>
<evidence type="ECO:0000313" key="8">
    <source>
        <dbReference type="Proteomes" id="UP000606935"/>
    </source>
</evidence>
<dbReference type="Proteomes" id="UP000606935">
    <property type="component" value="Unassembled WGS sequence"/>
</dbReference>
<evidence type="ECO:0000256" key="5">
    <source>
        <dbReference type="ARBA" id="ARBA00023237"/>
    </source>
</evidence>
<dbReference type="EMBL" id="BMLS01000002">
    <property type="protein sequence ID" value="GGO68665.1"/>
    <property type="molecule type" value="Genomic_DNA"/>
</dbReference>
<keyword evidence="4" id="KW-0472">Membrane</keyword>
<dbReference type="PANTHER" id="PTHR38776">
    <property type="entry name" value="MLTA-INTERACTING PROTEIN-RELATED"/>
    <property type="match status" value="1"/>
</dbReference>
<comment type="subcellular location">
    <subcellularLocation>
        <location evidence="1">Cell outer membrane</location>
    </subcellularLocation>
</comment>
<dbReference type="Pfam" id="PF06629">
    <property type="entry name" value="MipA"/>
    <property type="match status" value="1"/>
</dbReference>
<dbReference type="GO" id="GO:0009279">
    <property type="term" value="C:cell outer membrane"/>
    <property type="evidence" value="ECO:0007669"/>
    <property type="project" value="UniProtKB-SubCell"/>
</dbReference>
<reference evidence="7" key="2">
    <citation type="submission" date="2020-09" db="EMBL/GenBank/DDBJ databases">
        <authorList>
            <person name="Sun Q."/>
            <person name="Zhou Y."/>
        </authorList>
    </citation>
    <scope>NUCLEOTIDE SEQUENCE</scope>
    <source>
        <strain evidence="7">CGMCC 1.7086</strain>
    </source>
</reference>
<name>A0A918DIW9_9ALTE</name>
<evidence type="ECO:0000256" key="6">
    <source>
        <dbReference type="SAM" id="SignalP"/>
    </source>
</evidence>
<dbReference type="InterPro" id="IPR010583">
    <property type="entry name" value="MipA"/>
</dbReference>
<keyword evidence="3 6" id="KW-0732">Signal</keyword>
<comment type="caution">
    <text evidence="7">The sequence shown here is derived from an EMBL/GenBank/DDBJ whole genome shotgun (WGS) entry which is preliminary data.</text>
</comment>
<protein>
    <submittedName>
        <fullName evidence="7">Outer membrane protein</fullName>
    </submittedName>
</protein>
<evidence type="ECO:0000256" key="4">
    <source>
        <dbReference type="ARBA" id="ARBA00023136"/>
    </source>
</evidence>
<sequence>MPIRTVALCIAMAGSMPAFADGQWGLGVGVITATSPYLGESSDTFVVPLVSYDSENFHFSGVSASYDLYEDQAFKFAAFVRPGFDFFDPDEADTDYMRSLKERKFSVLAGVRLETDLGFANSSLSVANDITGNAKGFSLEAALNRQFVLAKGLMLKAELGVVYADDKTIDYYYGVDGGESAYFPAYSPDGALNPYLSATLMYQLDANWQLFSNAKWTEYDSEIKDSPIVGRDRDLQIMAALSYKF</sequence>
<gene>
    <name evidence="7" type="ORF">GCM10010982_18110</name>
</gene>
<organism evidence="7 8">
    <name type="scientific">Bowmanella pacifica</name>
    <dbReference type="NCBI Taxonomy" id="502051"/>
    <lineage>
        <taxon>Bacteria</taxon>
        <taxon>Pseudomonadati</taxon>
        <taxon>Pseudomonadota</taxon>
        <taxon>Gammaproteobacteria</taxon>
        <taxon>Alteromonadales</taxon>
        <taxon>Alteromonadaceae</taxon>
        <taxon>Bowmanella</taxon>
    </lineage>
</organism>
<proteinExistence type="inferred from homology"/>
<feature type="chain" id="PRO_5036908954" evidence="6">
    <location>
        <begin position="21"/>
        <end position="245"/>
    </location>
</feature>
<evidence type="ECO:0000256" key="1">
    <source>
        <dbReference type="ARBA" id="ARBA00004442"/>
    </source>
</evidence>
<evidence type="ECO:0000256" key="3">
    <source>
        <dbReference type="ARBA" id="ARBA00022729"/>
    </source>
</evidence>
<keyword evidence="8" id="KW-1185">Reference proteome</keyword>
<comment type="similarity">
    <text evidence="2">Belongs to the MipA/OmpV family.</text>
</comment>
<keyword evidence="5" id="KW-0998">Cell outer membrane</keyword>
<evidence type="ECO:0000313" key="7">
    <source>
        <dbReference type="EMBL" id="GGO68665.1"/>
    </source>
</evidence>
<accession>A0A918DIW9</accession>
<evidence type="ECO:0000256" key="2">
    <source>
        <dbReference type="ARBA" id="ARBA00005722"/>
    </source>
</evidence>
<dbReference type="AlphaFoldDB" id="A0A918DIW9"/>
<dbReference type="PANTHER" id="PTHR38776:SF1">
    <property type="entry name" value="MLTA-INTERACTING PROTEIN-RELATED"/>
    <property type="match status" value="1"/>
</dbReference>
<dbReference type="RefSeq" id="WP_188693489.1">
    <property type="nucleotide sequence ID" value="NZ_BMLS01000002.1"/>
</dbReference>
<dbReference type="GO" id="GO:0009252">
    <property type="term" value="P:peptidoglycan biosynthetic process"/>
    <property type="evidence" value="ECO:0007669"/>
    <property type="project" value="TreeGrafter"/>
</dbReference>